<dbReference type="EMBL" id="CAJVPD010000258">
    <property type="protein sequence ID" value="CAG8403581.1"/>
    <property type="molecule type" value="Genomic_DNA"/>
</dbReference>
<dbReference type="AlphaFoldDB" id="A0A9W4JJM4"/>
<gene>
    <name evidence="1" type="ORF">PSALAMII_LOCUS7946</name>
</gene>
<evidence type="ECO:0000313" key="2">
    <source>
        <dbReference type="Proteomes" id="UP001152592"/>
    </source>
</evidence>
<accession>A0A9W4JJM4</accession>
<sequence>MVKMSGFQFQGQKLGNDLVSSIAHLLDSAGLPHLLWGNYLLTVYGIPTIVDEAAFVILDDLIQVAFSSLMSAGFLPCNQNLDCPHSHN</sequence>
<dbReference type="OrthoDB" id="329835at2759"/>
<dbReference type="Proteomes" id="UP001152592">
    <property type="component" value="Unassembled WGS sequence"/>
</dbReference>
<reference evidence="1" key="1">
    <citation type="submission" date="2021-07" db="EMBL/GenBank/DDBJ databases">
        <authorList>
            <person name="Branca A.L. A."/>
        </authorList>
    </citation>
    <scope>NUCLEOTIDE SEQUENCE</scope>
</reference>
<evidence type="ECO:0000313" key="1">
    <source>
        <dbReference type="EMBL" id="CAG8403581.1"/>
    </source>
</evidence>
<proteinExistence type="predicted"/>
<organism evidence="1 2">
    <name type="scientific">Penicillium salamii</name>
    <dbReference type="NCBI Taxonomy" id="1612424"/>
    <lineage>
        <taxon>Eukaryota</taxon>
        <taxon>Fungi</taxon>
        <taxon>Dikarya</taxon>
        <taxon>Ascomycota</taxon>
        <taxon>Pezizomycotina</taxon>
        <taxon>Eurotiomycetes</taxon>
        <taxon>Eurotiomycetidae</taxon>
        <taxon>Eurotiales</taxon>
        <taxon>Aspergillaceae</taxon>
        <taxon>Penicillium</taxon>
    </lineage>
</organism>
<name>A0A9W4JJM4_9EURO</name>
<comment type="caution">
    <text evidence="1">The sequence shown here is derived from an EMBL/GenBank/DDBJ whole genome shotgun (WGS) entry which is preliminary data.</text>
</comment>
<protein>
    <submittedName>
        <fullName evidence="1">Uncharacterized protein</fullName>
    </submittedName>
</protein>